<dbReference type="SUPFAM" id="SSF56349">
    <property type="entry name" value="DNA breaking-rejoining enzymes"/>
    <property type="match status" value="1"/>
</dbReference>
<proteinExistence type="predicted"/>
<accession>X1VTB3</accession>
<evidence type="ECO:0000256" key="1">
    <source>
        <dbReference type="ARBA" id="ARBA00023125"/>
    </source>
</evidence>
<sequence>MKRPYYLKKRGDFWYYRLNPESGLVTGENLNYYTTGCRTREAAEAFMADMLGEKRETPTFRSYAESFFIWGECPHIRRVLEETGRFTQRHARIQRGRLEKYIFSDPFANKRLSEITRADVFDLRSRLLRRCSPATTNKVIDVVKVVLREAVIREELNRDPTELVRRVRHKKRVRGIFTVEELRQLFPDYGYGPWKDARDYTCFFLAAVSG</sequence>
<evidence type="ECO:0000259" key="2">
    <source>
        <dbReference type="Pfam" id="PF22022"/>
    </source>
</evidence>
<evidence type="ECO:0000313" key="3">
    <source>
        <dbReference type="EMBL" id="GAJ13175.1"/>
    </source>
</evidence>
<gene>
    <name evidence="3" type="ORF">S12H4_44107</name>
</gene>
<reference evidence="3" key="1">
    <citation type="journal article" date="2014" name="Front. Microbiol.">
        <title>High frequency of phylogenetically diverse reductive dehalogenase-homologous genes in deep subseafloor sedimentary metagenomes.</title>
        <authorList>
            <person name="Kawai M."/>
            <person name="Futagami T."/>
            <person name="Toyoda A."/>
            <person name="Takaki Y."/>
            <person name="Nishi S."/>
            <person name="Hori S."/>
            <person name="Arai W."/>
            <person name="Tsubouchi T."/>
            <person name="Morono Y."/>
            <person name="Uchiyama I."/>
            <person name="Ito T."/>
            <person name="Fujiyama A."/>
            <person name="Inagaki F."/>
            <person name="Takami H."/>
        </authorList>
    </citation>
    <scope>NUCLEOTIDE SEQUENCE</scope>
    <source>
        <strain evidence="3">Expedition CK06-06</strain>
    </source>
</reference>
<dbReference type="AlphaFoldDB" id="X1VTB3"/>
<organism evidence="3">
    <name type="scientific">marine sediment metagenome</name>
    <dbReference type="NCBI Taxonomy" id="412755"/>
    <lineage>
        <taxon>unclassified sequences</taxon>
        <taxon>metagenomes</taxon>
        <taxon>ecological metagenomes</taxon>
    </lineage>
</organism>
<keyword evidence="1" id="KW-0238">DNA-binding</keyword>
<dbReference type="EMBL" id="BARW01027142">
    <property type="protein sequence ID" value="GAJ13175.1"/>
    <property type="molecule type" value="Genomic_DNA"/>
</dbReference>
<protein>
    <recommendedName>
        <fullName evidence="2">Phage integrase central domain-containing protein</fullName>
    </recommendedName>
</protein>
<dbReference type="InterPro" id="IPR010998">
    <property type="entry name" value="Integrase_recombinase_N"/>
</dbReference>
<comment type="caution">
    <text evidence="3">The sequence shown here is derived from an EMBL/GenBank/DDBJ whole genome shotgun (WGS) entry which is preliminary data.</text>
</comment>
<dbReference type="GO" id="GO:0003677">
    <property type="term" value="F:DNA binding"/>
    <property type="evidence" value="ECO:0007669"/>
    <property type="project" value="UniProtKB-KW"/>
</dbReference>
<feature type="non-terminal residue" evidence="3">
    <location>
        <position position="210"/>
    </location>
</feature>
<dbReference type="InterPro" id="IPR011010">
    <property type="entry name" value="DNA_brk_join_enz"/>
</dbReference>
<dbReference type="Gene3D" id="1.10.150.130">
    <property type="match status" value="1"/>
</dbReference>
<name>X1VTB3_9ZZZZ</name>
<dbReference type="Pfam" id="PF22022">
    <property type="entry name" value="Phage_int_M"/>
    <property type="match status" value="1"/>
</dbReference>
<dbReference type="InterPro" id="IPR053876">
    <property type="entry name" value="Phage_int_M"/>
</dbReference>
<feature type="domain" description="Phage integrase central" evidence="2">
    <location>
        <begin position="83"/>
        <end position="165"/>
    </location>
</feature>